<evidence type="ECO:0000256" key="6">
    <source>
        <dbReference type="ARBA" id="ARBA00016919"/>
    </source>
</evidence>
<keyword evidence="10 12" id="KW-0289">Folate biosynthesis</keyword>
<comment type="cofactor">
    <cofactor evidence="2 12">
        <name>Mg(2+)</name>
        <dbReference type="ChEBI" id="CHEBI:18420"/>
    </cofactor>
</comment>
<dbReference type="Pfam" id="PF00809">
    <property type="entry name" value="Pterin_bind"/>
    <property type="match status" value="1"/>
</dbReference>
<dbReference type="SUPFAM" id="SSF51717">
    <property type="entry name" value="Dihydropteroate synthetase-like"/>
    <property type="match status" value="1"/>
</dbReference>
<dbReference type="GO" id="GO:0005829">
    <property type="term" value="C:cytosol"/>
    <property type="evidence" value="ECO:0007669"/>
    <property type="project" value="TreeGrafter"/>
</dbReference>
<dbReference type="EC" id="2.5.1.15" evidence="5 12"/>
<protein>
    <recommendedName>
        <fullName evidence="6 12">Dihydropteroate synthase</fullName>
        <shortName evidence="12">DHPS</shortName>
        <ecNumber evidence="5 12">2.5.1.15</ecNumber>
    </recommendedName>
    <alternativeName>
        <fullName evidence="11 12">Dihydropteroate pyrophosphorylase</fullName>
    </alternativeName>
</protein>
<dbReference type="CDD" id="cd00739">
    <property type="entry name" value="DHPS"/>
    <property type="match status" value="1"/>
</dbReference>
<dbReference type="AlphaFoldDB" id="A0A1J0VLL5"/>
<evidence type="ECO:0000256" key="2">
    <source>
        <dbReference type="ARBA" id="ARBA00001946"/>
    </source>
</evidence>
<gene>
    <name evidence="14" type="ORF">BOX37_01835</name>
</gene>
<accession>A0A1J0VLL5</accession>
<dbReference type="InterPro" id="IPR006390">
    <property type="entry name" value="DHP_synth_dom"/>
</dbReference>
<comment type="function">
    <text evidence="12">Catalyzes the condensation of para-aminobenzoate (pABA) with 6-hydroxymethyl-7,8-dihydropterin diphosphate (DHPt-PP) to form 7,8-dihydropteroate (H2Pte), the immediate precursor of folate derivatives.</text>
</comment>
<dbReference type="InterPro" id="IPR000489">
    <property type="entry name" value="Pterin-binding_dom"/>
</dbReference>
<evidence type="ECO:0000256" key="4">
    <source>
        <dbReference type="ARBA" id="ARBA00009503"/>
    </source>
</evidence>
<comment type="similarity">
    <text evidence="4 12">Belongs to the DHPS family.</text>
</comment>
<dbReference type="RefSeq" id="WP_071925931.1">
    <property type="nucleotide sequence ID" value="NZ_CP018082.1"/>
</dbReference>
<dbReference type="NCBIfam" id="TIGR01496">
    <property type="entry name" value="DHPS"/>
    <property type="match status" value="1"/>
</dbReference>
<dbReference type="GO" id="GO:0046654">
    <property type="term" value="P:tetrahydrofolate biosynthetic process"/>
    <property type="evidence" value="ECO:0007669"/>
    <property type="project" value="UniProtKB-UniPathway"/>
</dbReference>
<dbReference type="KEGG" id="nsl:BOX37_01835"/>
<dbReference type="GO" id="GO:0004156">
    <property type="term" value="F:dihydropteroate synthase activity"/>
    <property type="evidence" value="ECO:0007669"/>
    <property type="project" value="UniProtKB-EC"/>
</dbReference>
<dbReference type="PROSITE" id="PS50972">
    <property type="entry name" value="PTERIN_BINDING"/>
    <property type="match status" value="1"/>
</dbReference>
<evidence type="ECO:0000256" key="5">
    <source>
        <dbReference type="ARBA" id="ARBA00012458"/>
    </source>
</evidence>
<dbReference type="InterPro" id="IPR045031">
    <property type="entry name" value="DHP_synth-like"/>
</dbReference>
<reference evidence="14" key="1">
    <citation type="submission" date="2016-11" db="EMBL/GenBank/DDBJ databases">
        <authorList>
            <person name="Jaros S."/>
            <person name="Januszkiewicz K."/>
            <person name="Wedrychowicz H."/>
        </authorList>
    </citation>
    <scope>NUCLEOTIDE SEQUENCE [LARGE SCALE GENOMIC DNA]</scope>
    <source>
        <strain evidence="14">Y48</strain>
    </source>
</reference>
<evidence type="ECO:0000256" key="3">
    <source>
        <dbReference type="ARBA" id="ARBA00004763"/>
    </source>
</evidence>
<dbReference type="Gene3D" id="3.20.20.20">
    <property type="entry name" value="Dihydropteroate synthase-like"/>
    <property type="match status" value="1"/>
</dbReference>
<sequence>MSEPLVAVRGGRSCVVMGVVNVTADSFSDGGRYLDPERAIAHGIALYEAGADIVDVGGESTRPGADRVDPAAEIGRVVPVIRGLVAAGVPTSVDTMRSEVAEAALEAGVAVVNDVSGGRADPNMVKVVAAAGVPWILMHWRAGADYRHTGPADHYDDVVAEVRAELAAQVDLAVAAGIAPERLILDPGLGFAKNAEHNWELLAALPELVADGAPILVGASRKRFLGALLADADGPRPPDGRETATATVSALAATHGAWGVRVHDVRASLDAIAVVDAWRRATAARGVIR</sequence>
<dbReference type="PANTHER" id="PTHR20941:SF1">
    <property type="entry name" value="FOLIC ACID SYNTHESIS PROTEIN FOL1"/>
    <property type="match status" value="1"/>
</dbReference>
<evidence type="ECO:0000256" key="10">
    <source>
        <dbReference type="ARBA" id="ARBA00022909"/>
    </source>
</evidence>
<dbReference type="GO" id="GO:0046872">
    <property type="term" value="F:metal ion binding"/>
    <property type="evidence" value="ECO:0007669"/>
    <property type="project" value="UniProtKB-KW"/>
</dbReference>
<dbReference type="EMBL" id="CP018082">
    <property type="protein sequence ID" value="APE32914.1"/>
    <property type="molecule type" value="Genomic_DNA"/>
</dbReference>
<dbReference type="PANTHER" id="PTHR20941">
    <property type="entry name" value="FOLATE SYNTHESIS PROTEINS"/>
    <property type="match status" value="1"/>
</dbReference>
<dbReference type="UniPathway" id="UPA00077">
    <property type="reaction ID" value="UER00156"/>
</dbReference>
<dbReference type="InterPro" id="IPR011005">
    <property type="entry name" value="Dihydropteroate_synth-like_sf"/>
</dbReference>
<feature type="domain" description="Pterin-binding" evidence="13">
    <location>
        <begin position="14"/>
        <end position="273"/>
    </location>
</feature>
<evidence type="ECO:0000313" key="14">
    <source>
        <dbReference type="EMBL" id="APE32914.1"/>
    </source>
</evidence>
<dbReference type="PROSITE" id="PS00792">
    <property type="entry name" value="DHPS_1"/>
    <property type="match status" value="1"/>
</dbReference>
<dbReference type="FunFam" id="3.20.20.20:FF:000006">
    <property type="entry name" value="Dihydropteroate synthase"/>
    <property type="match status" value="1"/>
</dbReference>
<evidence type="ECO:0000256" key="11">
    <source>
        <dbReference type="ARBA" id="ARBA00030193"/>
    </source>
</evidence>
<dbReference type="GO" id="GO:0046656">
    <property type="term" value="P:folic acid biosynthetic process"/>
    <property type="evidence" value="ECO:0007669"/>
    <property type="project" value="UniProtKB-KW"/>
</dbReference>
<evidence type="ECO:0000256" key="1">
    <source>
        <dbReference type="ARBA" id="ARBA00000012"/>
    </source>
</evidence>
<dbReference type="Proteomes" id="UP000183810">
    <property type="component" value="Chromosome"/>
</dbReference>
<keyword evidence="7 12" id="KW-0808">Transferase</keyword>
<comment type="catalytic activity">
    <reaction evidence="1">
        <text>(7,8-dihydropterin-6-yl)methyl diphosphate + 4-aminobenzoate = 7,8-dihydropteroate + diphosphate</text>
        <dbReference type="Rhea" id="RHEA:19949"/>
        <dbReference type="ChEBI" id="CHEBI:17836"/>
        <dbReference type="ChEBI" id="CHEBI:17839"/>
        <dbReference type="ChEBI" id="CHEBI:33019"/>
        <dbReference type="ChEBI" id="CHEBI:72950"/>
        <dbReference type="EC" id="2.5.1.15"/>
    </reaction>
</comment>
<evidence type="ECO:0000259" key="13">
    <source>
        <dbReference type="PROSITE" id="PS50972"/>
    </source>
</evidence>
<keyword evidence="15" id="KW-1185">Reference proteome</keyword>
<evidence type="ECO:0000313" key="15">
    <source>
        <dbReference type="Proteomes" id="UP000183810"/>
    </source>
</evidence>
<evidence type="ECO:0000256" key="8">
    <source>
        <dbReference type="ARBA" id="ARBA00022723"/>
    </source>
</evidence>
<keyword evidence="8 12" id="KW-0479">Metal-binding</keyword>
<keyword evidence="9 12" id="KW-0460">Magnesium</keyword>
<proteinExistence type="inferred from homology"/>
<comment type="pathway">
    <text evidence="3 12">Cofactor biosynthesis; tetrahydrofolate biosynthesis; 7,8-dihydrofolate from 2-amino-4-hydroxy-6-hydroxymethyl-7,8-dihydropteridine diphosphate and 4-aminobenzoate: step 1/2.</text>
</comment>
<organism evidence="14 15">
    <name type="scientific">Nocardia mangyaensis</name>
    <dbReference type="NCBI Taxonomy" id="2213200"/>
    <lineage>
        <taxon>Bacteria</taxon>
        <taxon>Bacillati</taxon>
        <taxon>Actinomycetota</taxon>
        <taxon>Actinomycetes</taxon>
        <taxon>Mycobacteriales</taxon>
        <taxon>Nocardiaceae</taxon>
        <taxon>Nocardia</taxon>
    </lineage>
</organism>
<dbReference type="OrthoDB" id="9811744at2"/>
<evidence type="ECO:0000256" key="7">
    <source>
        <dbReference type="ARBA" id="ARBA00022679"/>
    </source>
</evidence>
<name>A0A1J0VLL5_9NOCA</name>
<evidence type="ECO:0000256" key="9">
    <source>
        <dbReference type="ARBA" id="ARBA00022842"/>
    </source>
</evidence>
<evidence type="ECO:0000256" key="12">
    <source>
        <dbReference type="RuleBase" id="RU361205"/>
    </source>
</evidence>
<dbReference type="PROSITE" id="PS00793">
    <property type="entry name" value="DHPS_2"/>
    <property type="match status" value="1"/>
</dbReference>